<gene>
    <name evidence="3" type="ORF">A3Q56_04042</name>
</gene>
<feature type="compositionally biased region" description="Low complexity" evidence="1">
    <location>
        <begin position="64"/>
        <end position="80"/>
    </location>
</feature>
<feature type="region of interest" description="Disordered" evidence="1">
    <location>
        <begin position="62"/>
        <end position="84"/>
    </location>
</feature>
<organism evidence="3 4">
    <name type="scientific">Intoshia linei</name>
    <dbReference type="NCBI Taxonomy" id="1819745"/>
    <lineage>
        <taxon>Eukaryota</taxon>
        <taxon>Metazoa</taxon>
        <taxon>Spiralia</taxon>
        <taxon>Lophotrochozoa</taxon>
        <taxon>Mesozoa</taxon>
        <taxon>Orthonectida</taxon>
        <taxon>Rhopaluridae</taxon>
        <taxon>Intoshia</taxon>
    </lineage>
</organism>
<evidence type="ECO:0000259" key="2">
    <source>
        <dbReference type="PROSITE" id="PS50076"/>
    </source>
</evidence>
<dbReference type="EMBL" id="LWCA01000493">
    <property type="protein sequence ID" value="OAF68207.1"/>
    <property type="molecule type" value="Genomic_DNA"/>
</dbReference>
<sequence length="244" mass="27832">MECNRDSAEEFAISAKKSIAKGNLLKAKQLAENANRLFPKQYYKDLITEIDDLLKNGDQLRQRSTVNSNKPSSSASTSKSNDSKKNIENVKSILNENDFYKILKVSKDCSTKDLKVAYRKLALEYHPDKNKTVGASEAFKKIGNAYGVLSTPDKRKQYDLVGPEYDQNNNRQNQHYQYYESAMSPDDVFSAFFGGNFHFNQNGNVRTRHFTFGGNQFRQPNRNNVEQQQMEALCEASVLKEINV</sequence>
<name>A0A177B1Q6_9BILA</name>
<comment type="caution">
    <text evidence="3">The sequence shown here is derived from an EMBL/GenBank/DDBJ whole genome shotgun (WGS) entry which is preliminary data.</text>
</comment>
<dbReference type="InterPro" id="IPR036869">
    <property type="entry name" value="J_dom_sf"/>
</dbReference>
<dbReference type="PANTHER" id="PTHR43908">
    <property type="entry name" value="AT29763P-RELATED"/>
    <property type="match status" value="1"/>
</dbReference>
<dbReference type="GO" id="GO:0030544">
    <property type="term" value="F:Hsp70 protein binding"/>
    <property type="evidence" value="ECO:0007669"/>
    <property type="project" value="TreeGrafter"/>
</dbReference>
<dbReference type="Gene3D" id="1.10.287.110">
    <property type="entry name" value="DnaJ domain"/>
    <property type="match status" value="1"/>
</dbReference>
<dbReference type="OrthoDB" id="442087at2759"/>
<reference evidence="3 4" key="1">
    <citation type="submission" date="2016-04" db="EMBL/GenBank/DDBJ databases">
        <title>The genome of Intoshia linei affirms orthonectids as highly simplified spiralians.</title>
        <authorList>
            <person name="Mikhailov K.V."/>
            <person name="Slusarev G.S."/>
            <person name="Nikitin M.A."/>
            <person name="Logacheva M.D."/>
            <person name="Penin A."/>
            <person name="Aleoshin V."/>
            <person name="Panchin Y.V."/>
        </authorList>
    </citation>
    <scope>NUCLEOTIDE SEQUENCE [LARGE SCALE GENOMIC DNA]</scope>
    <source>
        <strain evidence="3">Intl2013</strain>
        <tissue evidence="3">Whole animal</tissue>
    </source>
</reference>
<evidence type="ECO:0000256" key="1">
    <source>
        <dbReference type="SAM" id="MobiDB-lite"/>
    </source>
</evidence>
<evidence type="ECO:0000313" key="4">
    <source>
        <dbReference type="Proteomes" id="UP000078046"/>
    </source>
</evidence>
<protein>
    <submittedName>
        <fullName evidence="3">DnaJ subfamily B member 14</fullName>
    </submittedName>
</protein>
<feature type="domain" description="J" evidence="2">
    <location>
        <begin position="98"/>
        <end position="162"/>
    </location>
</feature>
<dbReference type="PRINTS" id="PR00625">
    <property type="entry name" value="JDOMAIN"/>
</dbReference>
<dbReference type="SUPFAM" id="SSF46565">
    <property type="entry name" value="Chaperone J-domain"/>
    <property type="match status" value="1"/>
</dbReference>
<dbReference type="Pfam" id="PF00226">
    <property type="entry name" value="DnaJ"/>
    <property type="match status" value="1"/>
</dbReference>
<keyword evidence="4" id="KW-1185">Reference proteome</keyword>
<dbReference type="PROSITE" id="PS50076">
    <property type="entry name" value="DNAJ_2"/>
    <property type="match status" value="1"/>
</dbReference>
<dbReference type="SMART" id="SM00271">
    <property type="entry name" value="DnaJ"/>
    <property type="match status" value="1"/>
</dbReference>
<dbReference type="PANTHER" id="PTHR43908:SF3">
    <property type="entry name" value="AT29763P-RELATED"/>
    <property type="match status" value="1"/>
</dbReference>
<dbReference type="CDD" id="cd06257">
    <property type="entry name" value="DnaJ"/>
    <property type="match status" value="1"/>
</dbReference>
<dbReference type="GO" id="GO:0005789">
    <property type="term" value="C:endoplasmic reticulum membrane"/>
    <property type="evidence" value="ECO:0007669"/>
    <property type="project" value="TreeGrafter"/>
</dbReference>
<dbReference type="GO" id="GO:0071218">
    <property type="term" value="P:cellular response to misfolded protein"/>
    <property type="evidence" value="ECO:0007669"/>
    <property type="project" value="TreeGrafter"/>
</dbReference>
<dbReference type="Proteomes" id="UP000078046">
    <property type="component" value="Unassembled WGS sequence"/>
</dbReference>
<dbReference type="InterPro" id="IPR051100">
    <property type="entry name" value="DnaJ_subfamily_B/C"/>
</dbReference>
<dbReference type="AlphaFoldDB" id="A0A177B1Q6"/>
<evidence type="ECO:0000313" key="3">
    <source>
        <dbReference type="EMBL" id="OAF68207.1"/>
    </source>
</evidence>
<dbReference type="InterPro" id="IPR001623">
    <property type="entry name" value="DnaJ_domain"/>
</dbReference>
<proteinExistence type="predicted"/>
<accession>A0A177B1Q6</accession>